<proteinExistence type="predicted"/>
<dbReference type="Gene3D" id="3.30.750.24">
    <property type="entry name" value="STAS domain"/>
    <property type="match status" value="1"/>
</dbReference>
<dbReference type="OrthoDB" id="331116at2"/>
<dbReference type="EMBL" id="RQEY01000005">
    <property type="protein sequence ID" value="TGK43491.1"/>
    <property type="molecule type" value="Genomic_DNA"/>
</dbReference>
<organism evidence="2 3">
    <name type="scientific">Leptospira andrefontaineae</name>
    <dbReference type="NCBI Taxonomy" id="2484976"/>
    <lineage>
        <taxon>Bacteria</taxon>
        <taxon>Pseudomonadati</taxon>
        <taxon>Spirochaetota</taxon>
        <taxon>Spirochaetia</taxon>
        <taxon>Leptospirales</taxon>
        <taxon>Leptospiraceae</taxon>
        <taxon>Leptospira</taxon>
    </lineage>
</organism>
<dbReference type="InterPro" id="IPR036513">
    <property type="entry name" value="STAS_dom_sf"/>
</dbReference>
<evidence type="ECO:0000313" key="3">
    <source>
        <dbReference type="Proteomes" id="UP000298097"/>
    </source>
</evidence>
<reference evidence="2" key="1">
    <citation type="journal article" date="2019" name="PLoS Negl. Trop. Dis.">
        <title>Revisiting the worldwide diversity of Leptospira species in the environment.</title>
        <authorList>
            <person name="Vincent A.T."/>
            <person name="Schiettekatte O."/>
            <person name="Bourhy P."/>
            <person name="Veyrier F.J."/>
            <person name="Picardeau M."/>
        </authorList>
    </citation>
    <scope>NUCLEOTIDE SEQUENCE [LARGE SCALE GENOMIC DNA]</scope>
    <source>
        <strain evidence="2">201800301</strain>
    </source>
</reference>
<dbReference type="AlphaFoldDB" id="A0A4R9HAJ5"/>
<dbReference type="RefSeq" id="WP_135772596.1">
    <property type="nucleotide sequence ID" value="NZ_RQEY01000005.1"/>
</dbReference>
<dbReference type="CDD" id="cd07043">
    <property type="entry name" value="STAS_anti-anti-sigma_factors"/>
    <property type="match status" value="1"/>
</dbReference>
<evidence type="ECO:0000313" key="2">
    <source>
        <dbReference type="EMBL" id="TGK43491.1"/>
    </source>
</evidence>
<dbReference type="InterPro" id="IPR052746">
    <property type="entry name" value="MlaB_ABC_Transporter"/>
</dbReference>
<dbReference type="PANTHER" id="PTHR35849:SF2">
    <property type="entry name" value="BLR2341 PROTEIN"/>
    <property type="match status" value="1"/>
</dbReference>
<dbReference type="PROSITE" id="PS50801">
    <property type="entry name" value="STAS"/>
    <property type="match status" value="1"/>
</dbReference>
<dbReference type="PANTHER" id="PTHR35849">
    <property type="entry name" value="BLR2341 PROTEIN"/>
    <property type="match status" value="1"/>
</dbReference>
<comment type="caution">
    <text evidence="2">The sequence shown here is derived from an EMBL/GenBank/DDBJ whole genome shotgun (WGS) entry which is preliminary data.</text>
</comment>
<sequence>MDINRKNKIKIKGELRARRLAAMRSKLLPYTDLDLCLDLSEISEFDTSSLQFLLSIQKELESKGNKLVVVSPSESVERIVRFYNKDFLLGPYIASANEGINHGS</sequence>
<evidence type="ECO:0000259" key="1">
    <source>
        <dbReference type="PROSITE" id="PS50801"/>
    </source>
</evidence>
<dbReference type="SUPFAM" id="SSF52091">
    <property type="entry name" value="SpoIIaa-like"/>
    <property type="match status" value="1"/>
</dbReference>
<feature type="domain" description="STAS" evidence="1">
    <location>
        <begin position="9"/>
        <end position="81"/>
    </location>
</feature>
<accession>A0A4R9HAJ5</accession>
<dbReference type="Pfam" id="PF13466">
    <property type="entry name" value="STAS_2"/>
    <property type="match status" value="1"/>
</dbReference>
<gene>
    <name evidence="2" type="ORF">EHO65_02290</name>
</gene>
<protein>
    <submittedName>
        <fullName evidence="2">STAS domain-containing protein</fullName>
    </submittedName>
</protein>
<keyword evidence="3" id="KW-1185">Reference proteome</keyword>
<dbReference type="InterPro" id="IPR058548">
    <property type="entry name" value="MlaB-like_STAS"/>
</dbReference>
<dbReference type="Proteomes" id="UP000298097">
    <property type="component" value="Unassembled WGS sequence"/>
</dbReference>
<dbReference type="InterPro" id="IPR002645">
    <property type="entry name" value="STAS_dom"/>
</dbReference>
<name>A0A4R9HAJ5_9LEPT</name>